<accession>A0A9J6PIP4</accession>
<proteinExistence type="predicted"/>
<gene>
    <name evidence="2" type="ORF">NJQ99_14755</name>
</gene>
<dbReference type="EMBL" id="JAMZFT010000003">
    <property type="protein sequence ID" value="MCP1337680.1"/>
    <property type="molecule type" value="Genomic_DNA"/>
</dbReference>
<sequence>MTRIKTIAAALVLALGTVAAAEAAPVRTDINHWISGSTSRTYDINGDGIDDVRFDKSYGYSSYYSRWSDLHVTGLNGAQIATGGPLSAGDAIDAALGFTSTRHLADYNYSYSPGGCSGSWFRRSCWPSRTYISYNGEWNAGTAIADGFLGIMLATATDTLFGWFDLRMDAQGNALVRAMGYDDAGGTSYAGEETLVVSESRESEPLTQAQPGTQVPAPAPLTLLALGLAALGLSRRRTA</sequence>
<dbReference type="RefSeq" id="WP_269333641.1">
    <property type="nucleotide sequence ID" value="NZ_JAMZFT010000003.1"/>
</dbReference>
<comment type="caution">
    <text evidence="2">The sequence shown here is derived from an EMBL/GenBank/DDBJ whole genome shotgun (WGS) entry which is preliminary data.</text>
</comment>
<organism evidence="2 3">
    <name type="scientific">Futiania mangrovi</name>
    <dbReference type="NCBI Taxonomy" id="2959716"/>
    <lineage>
        <taxon>Bacteria</taxon>
        <taxon>Pseudomonadati</taxon>
        <taxon>Pseudomonadota</taxon>
        <taxon>Alphaproteobacteria</taxon>
        <taxon>Futianiales</taxon>
        <taxon>Futianiaceae</taxon>
        <taxon>Futiania</taxon>
    </lineage>
</organism>
<feature type="chain" id="PRO_5039939123" description="PEP-CTERM protein-sorting domain-containing protein" evidence="1">
    <location>
        <begin position="24"/>
        <end position="239"/>
    </location>
</feature>
<name>A0A9J6PIP4_9PROT</name>
<protein>
    <recommendedName>
        <fullName evidence="4">PEP-CTERM protein-sorting domain-containing protein</fullName>
    </recommendedName>
</protein>
<dbReference type="AlphaFoldDB" id="A0A9J6PIP4"/>
<keyword evidence="3" id="KW-1185">Reference proteome</keyword>
<evidence type="ECO:0000313" key="2">
    <source>
        <dbReference type="EMBL" id="MCP1337680.1"/>
    </source>
</evidence>
<reference evidence="2" key="1">
    <citation type="submission" date="2022-06" db="EMBL/GenBank/DDBJ databases">
        <title>Isolation and Genomics of Futiania mangrovii gen. nov., sp. nov., a Rare and Metabolically-versatile member in the Class Alphaproteobacteria.</title>
        <authorList>
            <person name="Liu L."/>
            <person name="Huang W.-C."/>
            <person name="Pan J."/>
            <person name="Li J."/>
            <person name="Huang Y."/>
            <person name="Du H."/>
            <person name="Liu Y."/>
            <person name="Li M."/>
        </authorList>
    </citation>
    <scope>NUCLEOTIDE SEQUENCE</scope>
    <source>
        <strain evidence="2">FT118</strain>
    </source>
</reference>
<dbReference type="Proteomes" id="UP001055804">
    <property type="component" value="Unassembled WGS sequence"/>
</dbReference>
<evidence type="ECO:0000313" key="3">
    <source>
        <dbReference type="Proteomes" id="UP001055804"/>
    </source>
</evidence>
<evidence type="ECO:0000256" key="1">
    <source>
        <dbReference type="SAM" id="SignalP"/>
    </source>
</evidence>
<evidence type="ECO:0008006" key="4">
    <source>
        <dbReference type="Google" id="ProtNLM"/>
    </source>
</evidence>
<keyword evidence="1" id="KW-0732">Signal</keyword>
<feature type="signal peptide" evidence="1">
    <location>
        <begin position="1"/>
        <end position="23"/>
    </location>
</feature>